<comment type="caution">
    <text evidence="1">The sequence shown here is derived from an EMBL/GenBank/DDBJ whole genome shotgun (WGS) entry which is preliminary data.</text>
</comment>
<proteinExistence type="predicted"/>
<evidence type="ECO:0000313" key="1">
    <source>
        <dbReference type="EMBL" id="GGC32582.1"/>
    </source>
</evidence>
<dbReference type="EMBL" id="BMHL01000002">
    <property type="protein sequence ID" value="GGC32582.1"/>
    <property type="molecule type" value="Genomic_DNA"/>
</dbReference>
<name>A0ABQ1M083_9BURK</name>
<protein>
    <submittedName>
        <fullName evidence="1">Uncharacterized protein</fullName>
    </submittedName>
</protein>
<reference evidence="2" key="1">
    <citation type="journal article" date="2019" name="Int. J. Syst. Evol. Microbiol.">
        <title>The Global Catalogue of Microorganisms (GCM) 10K type strain sequencing project: providing services to taxonomists for standard genome sequencing and annotation.</title>
        <authorList>
            <consortium name="The Broad Institute Genomics Platform"/>
            <consortium name="The Broad Institute Genome Sequencing Center for Infectious Disease"/>
            <person name="Wu L."/>
            <person name="Ma J."/>
        </authorList>
    </citation>
    <scope>NUCLEOTIDE SEQUENCE [LARGE SCALE GENOMIC DNA]</scope>
    <source>
        <strain evidence="2">CGMCC 1.15103</strain>
    </source>
</reference>
<accession>A0ABQ1M083</accession>
<keyword evidence="2" id="KW-1185">Reference proteome</keyword>
<evidence type="ECO:0000313" key="2">
    <source>
        <dbReference type="Proteomes" id="UP000602004"/>
    </source>
</evidence>
<dbReference type="Proteomes" id="UP000602004">
    <property type="component" value="Unassembled WGS sequence"/>
</dbReference>
<organism evidence="1 2">
    <name type="scientific">Paraburkholderia caffeinilytica</name>
    <dbReference type="NCBI Taxonomy" id="1761016"/>
    <lineage>
        <taxon>Bacteria</taxon>
        <taxon>Pseudomonadati</taxon>
        <taxon>Pseudomonadota</taxon>
        <taxon>Betaproteobacteria</taxon>
        <taxon>Burkholderiales</taxon>
        <taxon>Burkholderiaceae</taxon>
        <taxon>Paraburkholderia</taxon>
    </lineage>
</organism>
<gene>
    <name evidence="1" type="ORF">GCM10011400_19060</name>
</gene>
<sequence length="126" mass="13881">MTLPLNKTRALAYRGRDEKSRESAHGHCGYGQALTGYTNALRIGKEWRWESGRVSGRDTRGDVPSRVIRTKCRCERAIAVVMAWPGGSAPCCVRFLRAVFVPLFAAPCFCRAVSAALCVYRTVSVA</sequence>